<dbReference type="Proteomes" id="UP000634136">
    <property type="component" value="Unassembled WGS sequence"/>
</dbReference>
<accession>A0A835CA70</accession>
<evidence type="ECO:0000313" key="3">
    <source>
        <dbReference type="EMBL" id="KAF7836201.1"/>
    </source>
</evidence>
<feature type="compositionally biased region" description="Low complexity" evidence="1">
    <location>
        <begin position="46"/>
        <end position="55"/>
    </location>
</feature>
<comment type="caution">
    <text evidence="3">The sequence shown here is derived from an EMBL/GenBank/DDBJ whole genome shotgun (WGS) entry which is preliminary data.</text>
</comment>
<organism evidence="3 4">
    <name type="scientific">Senna tora</name>
    <dbReference type="NCBI Taxonomy" id="362788"/>
    <lineage>
        <taxon>Eukaryota</taxon>
        <taxon>Viridiplantae</taxon>
        <taxon>Streptophyta</taxon>
        <taxon>Embryophyta</taxon>
        <taxon>Tracheophyta</taxon>
        <taxon>Spermatophyta</taxon>
        <taxon>Magnoliopsida</taxon>
        <taxon>eudicotyledons</taxon>
        <taxon>Gunneridae</taxon>
        <taxon>Pentapetalae</taxon>
        <taxon>rosids</taxon>
        <taxon>fabids</taxon>
        <taxon>Fabales</taxon>
        <taxon>Fabaceae</taxon>
        <taxon>Caesalpinioideae</taxon>
        <taxon>Cassia clade</taxon>
        <taxon>Senna</taxon>
    </lineage>
</organism>
<feature type="region of interest" description="Disordered" evidence="1">
    <location>
        <begin position="1"/>
        <end position="30"/>
    </location>
</feature>
<reference evidence="3" key="1">
    <citation type="submission" date="2020-09" db="EMBL/GenBank/DDBJ databases">
        <title>Genome-Enabled Discovery of Anthraquinone Biosynthesis in Senna tora.</title>
        <authorList>
            <person name="Kang S.-H."/>
            <person name="Pandey R.P."/>
            <person name="Lee C.-M."/>
            <person name="Sim J.-S."/>
            <person name="Jeong J.-T."/>
            <person name="Choi B.-S."/>
            <person name="Jung M."/>
            <person name="Ginzburg D."/>
            <person name="Zhao K."/>
            <person name="Won S.Y."/>
            <person name="Oh T.-J."/>
            <person name="Yu Y."/>
            <person name="Kim N.-H."/>
            <person name="Lee O.R."/>
            <person name="Lee T.-H."/>
            <person name="Bashyal P."/>
            <person name="Kim T.-S."/>
            <person name="Lee W.-H."/>
            <person name="Kawkins C."/>
            <person name="Kim C.-K."/>
            <person name="Kim J.S."/>
            <person name="Ahn B.O."/>
            <person name="Rhee S.Y."/>
            <person name="Sohng J.K."/>
        </authorList>
    </citation>
    <scope>NUCLEOTIDE SEQUENCE</scope>
    <source>
        <tissue evidence="3">Leaf</tissue>
    </source>
</reference>
<gene>
    <name evidence="3" type="ORF">G2W53_011060</name>
</gene>
<keyword evidence="2" id="KW-0812">Transmembrane</keyword>
<feature type="region of interest" description="Disordered" evidence="1">
    <location>
        <begin position="112"/>
        <end position="146"/>
    </location>
</feature>
<keyword evidence="2" id="KW-0472">Membrane</keyword>
<proteinExistence type="predicted"/>
<feature type="region of interest" description="Disordered" evidence="1">
    <location>
        <begin position="36"/>
        <end position="55"/>
    </location>
</feature>
<feature type="compositionally biased region" description="Polar residues" evidence="1">
    <location>
        <begin position="19"/>
        <end position="30"/>
    </location>
</feature>
<evidence type="ECO:0000256" key="1">
    <source>
        <dbReference type="SAM" id="MobiDB-lite"/>
    </source>
</evidence>
<dbReference type="AlphaFoldDB" id="A0A835CA70"/>
<dbReference type="EMBL" id="JAAIUW010000004">
    <property type="protein sequence ID" value="KAF7836201.1"/>
    <property type="molecule type" value="Genomic_DNA"/>
</dbReference>
<keyword evidence="4" id="KW-1185">Reference proteome</keyword>
<keyword evidence="2" id="KW-1133">Transmembrane helix</keyword>
<protein>
    <submittedName>
        <fullName evidence="3">Uncharacterized protein</fullName>
    </submittedName>
</protein>
<feature type="compositionally biased region" description="Basic residues" evidence="1">
    <location>
        <begin position="126"/>
        <end position="136"/>
    </location>
</feature>
<feature type="compositionally biased region" description="Polar residues" evidence="1">
    <location>
        <begin position="1"/>
        <end position="11"/>
    </location>
</feature>
<sequence length="239" mass="26547">MSAPSISTTTTNHRRPHFHTSSPPLSYPPQQFQLRVHSDRDDRPTAAGARSLGPAAAPAADDRVLVIVPIFFTTTITPFFIIVREVTIEIRSGGVGGGVNKSEHGIVLPQSLHRVPDGGHVATPRARQRRIRRRGEHPRETLSTESMPALEQKWDSVFLVVPRLANRTAGDFHIIIIILLLSSPSAPNPEKKNQTKPPNRVKPQILLDRNSSSKDLLYAQLKLTRGGNDLQIFNIKMMY</sequence>
<evidence type="ECO:0000256" key="2">
    <source>
        <dbReference type="SAM" id="Phobius"/>
    </source>
</evidence>
<evidence type="ECO:0000313" key="4">
    <source>
        <dbReference type="Proteomes" id="UP000634136"/>
    </source>
</evidence>
<feature type="transmembrane region" description="Helical" evidence="2">
    <location>
        <begin position="64"/>
        <end position="83"/>
    </location>
</feature>
<name>A0A835CA70_9FABA</name>